<dbReference type="EMBL" id="CM029048">
    <property type="protein sequence ID" value="KAG2580532.1"/>
    <property type="molecule type" value="Genomic_DNA"/>
</dbReference>
<feature type="compositionally biased region" description="Basic residues" evidence="1">
    <location>
        <begin position="81"/>
        <end position="92"/>
    </location>
</feature>
<organism evidence="2 3">
    <name type="scientific">Panicum virgatum</name>
    <name type="common">Blackwell switchgrass</name>
    <dbReference type="NCBI Taxonomy" id="38727"/>
    <lineage>
        <taxon>Eukaryota</taxon>
        <taxon>Viridiplantae</taxon>
        <taxon>Streptophyta</taxon>
        <taxon>Embryophyta</taxon>
        <taxon>Tracheophyta</taxon>
        <taxon>Spermatophyta</taxon>
        <taxon>Magnoliopsida</taxon>
        <taxon>Liliopsida</taxon>
        <taxon>Poales</taxon>
        <taxon>Poaceae</taxon>
        <taxon>PACMAD clade</taxon>
        <taxon>Panicoideae</taxon>
        <taxon>Panicodae</taxon>
        <taxon>Paniceae</taxon>
        <taxon>Panicinae</taxon>
        <taxon>Panicum</taxon>
        <taxon>Panicum sect. Hiantes</taxon>
    </lineage>
</organism>
<name>A0A8T0R4F3_PANVG</name>
<keyword evidence="3" id="KW-1185">Reference proteome</keyword>
<evidence type="ECO:0000313" key="2">
    <source>
        <dbReference type="EMBL" id="KAG2580532.1"/>
    </source>
</evidence>
<gene>
    <name evidence="2" type="ORF">PVAP13_6NG352700</name>
</gene>
<protein>
    <submittedName>
        <fullName evidence="2">Uncharacterized protein</fullName>
    </submittedName>
</protein>
<feature type="region of interest" description="Disordered" evidence="1">
    <location>
        <begin position="81"/>
        <end position="104"/>
    </location>
</feature>
<comment type="caution">
    <text evidence="2">The sequence shown here is derived from an EMBL/GenBank/DDBJ whole genome shotgun (WGS) entry which is preliminary data.</text>
</comment>
<evidence type="ECO:0000313" key="3">
    <source>
        <dbReference type="Proteomes" id="UP000823388"/>
    </source>
</evidence>
<proteinExistence type="predicted"/>
<dbReference type="Proteomes" id="UP000823388">
    <property type="component" value="Chromosome 6N"/>
</dbReference>
<evidence type="ECO:0000256" key="1">
    <source>
        <dbReference type="SAM" id="MobiDB-lite"/>
    </source>
</evidence>
<accession>A0A8T0R4F3</accession>
<dbReference type="AlphaFoldDB" id="A0A8T0R4F3"/>
<sequence length="128" mass="14413">MPLPTSKIRDTHYRALQAVPFSPMPIPFQSMAERSELPCVGSFLDVCFPATKSMAVQWILQKGPRMVAAWCQWPGSGARRRWDRGRRRRRAGRGTASATGRRAGGRRRMLAFQELITSKGKIQAVDIN</sequence>
<reference evidence="2" key="1">
    <citation type="submission" date="2020-05" db="EMBL/GenBank/DDBJ databases">
        <title>WGS assembly of Panicum virgatum.</title>
        <authorList>
            <person name="Lovell J.T."/>
            <person name="Jenkins J."/>
            <person name="Shu S."/>
            <person name="Juenger T.E."/>
            <person name="Schmutz J."/>
        </authorList>
    </citation>
    <scope>NUCLEOTIDE SEQUENCE</scope>
    <source>
        <strain evidence="2">AP13</strain>
    </source>
</reference>